<organism evidence="3 4">
    <name type="scientific">Candidatus Giovannonibacteria bacterium GW2011_GWB1_47_6b</name>
    <dbReference type="NCBI Taxonomy" id="1618655"/>
    <lineage>
        <taxon>Bacteria</taxon>
        <taxon>Candidatus Giovannoniibacteriota</taxon>
    </lineage>
</organism>
<gene>
    <name evidence="3" type="ORF">UY02_C0035G0001</name>
</gene>
<feature type="transmembrane region" description="Helical" evidence="1">
    <location>
        <begin position="59"/>
        <end position="77"/>
    </location>
</feature>
<feature type="domain" description="DUF5671" evidence="2">
    <location>
        <begin position="14"/>
        <end position="148"/>
    </location>
</feature>
<dbReference type="EMBL" id="LCOK01000035">
    <property type="protein sequence ID" value="KKU76026.1"/>
    <property type="molecule type" value="Genomic_DNA"/>
</dbReference>
<evidence type="ECO:0000313" key="4">
    <source>
        <dbReference type="Proteomes" id="UP000034682"/>
    </source>
</evidence>
<feature type="transmembrane region" description="Helical" evidence="1">
    <location>
        <begin position="129"/>
        <end position="151"/>
    </location>
</feature>
<evidence type="ECO:0000256" key="1">
    <source>
        <dbReference type="SAM" id="Phobius"/>
    </source>
</evidence>
<dbReference type="AlphaFoldDB" id="A0A0G1T2H4"/>
<dbReference type="Pfam" id="PF18920">
    <property type="entry name" value="DUF5671"/>
    <property type="match status" value="1"/>
</dbReference>
<sequence>METEVKKTTGPRDVFSHLLSIIFLYVSVIGFGILLFGIIDVYFPDVLSDTYGWYAKSALRWPLALLVVIFPLYLWFTSYLERDLEKNPEKRALKIRKWLLYFTLFVATLVIVGDLVSVIFSFLNGELTLRFVLKVLTVLALALSVFVYYGWNVRKDVAASHDPRMKLFVRAVSALGFTAIIFGFVVAGLPQTARDRQFDDRRVSDLEQIQNQVASFWQTKRRLPNSLDELRDEVLAVIPPRDPETNENYEYRTSDKLSFELCAVFKTSSKQEAGITQVKPMGLIATQESWMHDAGRACFLRTIDPERFPPKQPNLISI</sequence>
<feature type="transmembrane region" description="Helical" evidence="1">
    <location>
        <begin position="21"/>
        <end position="39"/>
    </location>
</feature>
<feature type="transmembrane region" description="Helical" evidence="1">
    <location>
        <begin position="167"/>
        <end position="189"/>
    </location>
</feature>
<proteinExistence type="predicted"/>
<keyword evidence="1" id="KW-1133">Transmembrane helix</keyword>
<evidence type="ECO:0000313" key="3">
    <source>
        <dbReference type="EMBL" id="KKU76026.1"/>
    </source>
</evidence>
<keyword evidence="1" id="KW-0472">Membrane</keyword>
<dbReference type="Proteomes" id="UP000034682">
    <property type="component" value="Unassembled WGS sequence"/>
</dbReference>
<evidence type="ECO:0000259" key="2">
    <source>
        <dbReference type="Pfam" id="PF18920"/>
    </source>
</evidence>
<reference evidence="3 4" key="1">
    <citation type="journal article" date="2015" name="Nature">
        <title>rRNA introns, odd ribosomes, and small enigmatic genomes across a large radiation of phyla.</title>
        <authorList>
            <person name="Brown C.T."/>
            <person name="Hug L.A."/>
            <person name="Thomas B.C."/>
            <person name="Sharon I."/>
            <person name="Castelle C.J."/>
            <person name="Singh A."/>
            <person name="Wilkins M.J."/>
            <person name="Williams K.H."/>
            <person name="Banfield J.F."/>
        </authorList>
    </citation>
    <scope>NUCLEOTIDE SEQUENCE [LARGE SCALE GENOMIC DNA]</scope>
</reference>
<comment type="caution">
    <text evidence="3">The sequence shown here is derived from an EMBL/GenBank/DDBJ whole genome shotgun (WGS) entry which is preliminary data.</text>
</comment>
<protein>
    <recommendedName>
        <fullName evidence="2">DUF5671 domain-containing protein</fullName>
    </recommendedName>
</protein>
<dbReference type="InterPro" id="IPR043728">
    <property type="entry name" value="DUF5671"/>
</dbReference>
<feature type="transmembrane region" description="Helical" evidence="1">
    <location>
        <begin position="98"/>
        <end position="123"/>
    </location>
</feature>
<name>A0A0G1T2H4_9BACT</name>
<accession>A0A0G1T2H4</accession>
<keyword evidence="1" id="KW-0812">Transmembrane</keyword>